<dbReference type="PANTHER" id="PTHR45615:SF27">
    <property type="entry name" value="MYOSIN HEAVY CHAIN, MUSCLE"/>
    <property type="match status" value="1"/>
</dbReference>
<name>A0A1W0XA44_HYPEX</name>
<dbReference type="AlphaFoldDB" id="A0A1W0XA44"/>
<reference evidence="6" key="1">
    <citation type="submission" date="2017-01" db="EMBL/GenBank/DDBJ databases">
        <title>Comparative genomics of anhydrobiosis in the tardigrade Hypsibius dujardini.</title>
        <authorList>
            <person name="Yoshida Y."/>
            <person name="Koutsovoulos G."/>
            <person name="Laetsch D."/>
            <person name="Stevens L."/>
            <person name="Kumar S."/>
            <person name="Horikawa D."/>
            <person name="Ishino K."/>
            <person name="Komine S."/>
            <person name="Tomita M."/>
            <person name="Blaxter M."/>
            <person name="Arakawa K."/>
        </authorList>
    </citation>
    <scope>NUCLEOTIDE SEQUENCE [LARGE SCALE GENOMIC DNA]</scope>
    <source>
        <strain evidence="6">Z151</strain>
    </source>
</reference>
<dbReference type="Pfam" id="PF01576">
    <property type="entry name" value="Myosin_tail_1"/>
    <property type="match status" value="1"/>
</dbReference>
<dbReference type="GO" id="GO:0000146">
    <property type="term" value="F:microfilament motor activity"/>
    <property type="evidence" value="ECO:0007669"/>
    <property type="project" value="TreeGrafter"/>
</dbReference>
<dbReference type="PANTHER" id="PTHR45615">
    <property type="entry name" value="MYOSIN HEAVY CHAIN, NON-MUSCLE"/>
    <property type="match status" value="1"/>
</dbReference>
<gene>
    <name evidence="5" type="ORF">BV898_01900</name>
</gene>
<dbReference type="OrthoDB" id="312459at2759"/>
<feature type="compositionally biased region" description="Basic and acidic residues" evidence="3">
    <location>
        <begin position="194"/>
        <end position="205"/>
    </location>
</feature>
<evidence type="ECO:0000256" key="2">
    <source>
        <dbReference type="SAM" id="Coils"/>
    </source>
</evidence>
<dbReference type="Gene3D" id="1.20.5.340">
    <property type="match status" value="1"/>
</dbReference>
<proteinExistence type="predicted"/>
<feature type="compositionally biased region" description="Low complexity" evidence="3">
    <location>
        <begin position="249"/>
        <end position="260"/>
    </location>
</feature>
<feature type="compositionally biased region" description="Low complexity" evidence="3">
    <location>
        <begin position="216"/>
        <end position="228"/>
    </location>
</feature>
<keyword evidence="1 2" id="KW-0175">Coiled coil</keyword>
<dbReference type="GO" id="GO:0005737">
    <property type="term" value="C:cytoplasm"/>
    <property type="evidence" value="ECO:0007669"/>
    <property type="project" value="TreeGrafter"/>
</dbReference>
<feature type="coiled-coil region" evidence="2">
    <location>
        <begin position="276"/>
        <end position="338"/>
    </location>
</feature>
<feature type="compositionally biased region" description="Basic and acidic residues" evidence="3">
    <location>
        <begin position="409"/>
        <end position="430"/>
    </location>
</feature>
<dbReference type="Proteomes" id="UP000192578">
    <property type="component" value="Unassembled WGS sequence"/>
</dbReference>
<dbReference type="Gene3D" id="3.30.70.1590">
    <property type="match status" value="1"/>
</dbReference>
<keyword evidence="6" id="KW-1185">Reference proteome</keyword>
<evidence type="ECO:0000256" key="1">
    <source>
        <dbReference type="ARBA" id="ARBA00023054"/>
    </source>
</evidence>
<protein>
    <submittedName>
        <fullName evidence="5">Myosin heavy chain, striated muscle</fullName>
    </submittedName>
</protein>
<evidence type="ECO:0000313" key="5">
    <source>
        <dbReference type="EMBL" id="OQV24363.1"/>
    </source>
</evidence>
<feature type="region of interest" description="Disordered" evidence="3">
    <location>
        <begin position="400"/>
        <end position="440"/>
    </location>
</feature>
<dbReference type="GO" id="GO:0016460">
    <property type="term" value="C:myosin II complex"/>
    <property type="evidence" value="ECO:0007669"/>
    <property type="project" value="TreeGrafter"/>
</dbReference>
<dbReference type="InterPro" id="IPR002928">
    <property type="entry name" value="Myosin_tail"/>
</dbReference>
<feature type="region of interest" description="Disordered" evidence="3">
    <location>
        <begin position="194"/>
        <end position="262"/>
    </location>
</feature>
<comment type="caution">
    <text evidence="5">The sequence shown here is derived from an EMBL/GenBank/DDBJ whole genome shotgun (WGS) entry which is preliminary data.</text>
</comment>
<dbReference type="GO" id="GO:0051015">
    <property type="term" value="F:actin filament binding"/>
    <property type="evidence" value="ECO:0007669"/>
    <property type="project" value="TreeGrafter"/>
</dbReference>
<dbReference type="GO" id="GO:0032982">
    <property type="term" value="C:myosin filament"/>
    <property type="evidence" value="ECO:0007669"/>
    <property type="project" value="TreeGrafter"/>
</dbReference>
<dbReference type="EMBL" id="MTYJ01000007">
    <property type="protein sequence ID" value="OQV24363.1"/>
    <property type="molecule type" value="Genomic_DNA"/>
</dbReference>
<evidence type="ECO:0000259" key="4">
    <source>
        <dbReference type="Pfam" id="PF01576"/>
    </source>
</evidence>
<accession>A0A1W0XA44</accession>
<evidence type="ECO:0000256" key="3">
    <source>
        <dbReference type="SAM" id="MobiDB-lite"/>
    </source>
</evidence>
<feature type="domain" description="Myosin tail" evidence="4">
    <location>
        <begin position="128"/>
        <end position="430"/>
    </location>
</feature>
<feature type="region of interest" description="Disordered" evidence="3">
    <location>
        <begin position="82"/>
        <end position="104"/>
    </location>
</feature>
<dbReference type="SUPFAM" id="SSF90257">
    <property type="entry name" value="Myosin rod fragments"/>
    <property type="match status" value="2"/>
</dbReference>
<organism evidence="5 6">
    <name type="scientific">Hypsibius exemplaris</name>
    <name type="common">Freshwater tardigrade</name>
    <dbReference type="NCBI Taxonomy" id="2072580"/>
    <lineage>
        <taxon>Eukaryota</taxon>
        <taxon>Metazoa</taxon>
        <taxon>Ecdysozoa</taxon>
        <taxon>Tardigrada</taxon>
        <taxon>Eutardigrada</taxon>
        <taxon>Parachela</taxon>
        <taxon>Hypsibioidea</taxon>
        <taxon>Hypsibiidae</taxon>
        <taxon>Hypsibius</taxon>
    </lineage>
</organism>
<sequence length="440" mass="50180">MFSPQILHLGCQCHPQGFTDAKATSQKILDHIQLDTNEWRMGNTKVFFKAGISVIWRRCVTNACPASSPCCRPTSGPISTSWCTETPRATRGPGGSPAQHQKVPPAPQLALVEAVPEDQASAQRLEAEDEMKLKEAEMAKLKEDFEKESKLRKEYEEKSIALLKEKNDLFIRLQTESSGIAEVEEKANSLIKQKGELESQLRDAEALSPTRRRHQTTSNSRSESSSKTSRLRRKPWKIGPDSAEGGAGQEEQGPPDQQPQRRNGSVFTVYSQDDLIAKLNKEKKHLEEVGTRARRTSRPKRISFYLTLTVKAKLEQTLDELEDNLEREKKLRGDVDKSKRKLEQDLKATQRTWLTWRKANGSWHKLVQDVELNSVNSKLEDEHTLVTKLQRQVKEHQARLGEMEEELEGERQARQKVEKQRAELARELERWPTAPRRAPA</sequence>
<evidence type="ECO:0000313" key="6">
    <source>
        <dbReference type="Proteomes" id="UP000192578"/>
    </source>
</evidence>